<feature type="transmembrane region" description="Helical" evidence="1">
    <location>
        <begin position="129"/>
        <end position="150"/>
    </location>
</feature>
<keyword evidence="1" id="KW-1133">Transmembrane helix</keyword>
<keyword evidence="1" id="KW-0472">Membrane</keyword>
<dbReference type="RefSeq" id="WP_238074511.1">
    <property type="nucleotide sequence ID" value="NZ_JAKNJB010000024.1"/>
</dbReference>
<evidence type="ECO:0008006" key="4">
    <source>
        <dbReference type="Google" id="ProtNLM"/>
    </source>
</evidence>
<dbReference type="Proteomes" id="UP001200313">
    <property type="component" value="Unassembled WGS sequence"/>
</dbReference>
<feature type="transmembrane region" description="Helical" evidence="1">
    <location>
        <begin position="398"/>
        <end position="421"/>
    </location>
</feature>
<name>A0ABS9MB12_9FIRM</name>
<feature type="transmembrane region" description="Helical" evidence="1">
    <location>
        <begin position="156"/>
        <end position="177"/>
    </location>
</feature>
<feature type="transmembrane region" description="Helical" evidence="1">
    <location>
        <begin position="222"/>
        <end position="240"/>
    </location>
</feature>
<proteinExistence type="predicted"/>
<feature type="transmembrane region" description="Helical" evidence="1">
    <location>
        <begin position="339"/>
        <end position="357"/>
    </location>
</feature>
<gene>
    <name evidence="2" type="ORF">L0P79_13040</name>
</gene>
<feature type="transmembrane region" description="Helical" evidence="1">
    <location>
        <begin position="198"/>
        <end position="216"/>
    </location>
</feature>
<feature type="transmembrane region" description="Helical" evidence="1">
    <location>
        <begin position="489"/>
        <end position="512"/>
    </location>
</feature>
<feature type="transmembrane region" description="Helical" evidence="1">
    <location>
        <begin position="46"/>
        <end position="79"/>
    </location>
</feature>
<feature type="transmembrane region" description="Helical" evidence="1">
    <location>
        <begin position="85"/>
        <end position="108"/>
    </location>
</feature>
<evidence type="ECO:0000313" key="3">
    <source>
        <dbReference type="Proteomes" id="UP001200313"/>
    </source>
</evidence>
<protein>
    <recommendedName>
        <fullName evidence="4">ABC transporter permease</fullName>
    </recommendedName>
</protein>
<evidence type="ECO:0000256" key="1">
    <source>
        <dbReference type="SAM" id="Phobius"/>
    </source>
</evidence>
<feature type="transmembrane region" description="Helical" evidence="1">
    <location>
        <begin position="427"/>
        <end position="454"/>
    </location>
</feature>
<comment type="caution">
    <text evidence="2">The sequence shown here is derived from an EMBL/GenBank/DDBJ whole genome shotgun (WGS) entry which is preliminary data.</text>
</comment>
<feature type="transmembrane region" description="Helical" evidence="1">
    <location>
        <begin position="311"/>
        <end position="333"/>
    </location>
</feature>
<organism evidence="2 3">
    <name type="scientific">Intestinimonas massiliensis</name>
    <name type="common">ex Afouda et al. 2020</name>
    <dbReference type="NCBI Taxonomy" id="1673721"/>
    <lineage>
        <taxon>Bacteria</taxon>
        <taxon>Bacillati</taxon>
        <taxon>Bacillota</taxon>
        <taxon>Clostridia</taxon>
        <taxon>Eubacteriales</taxon>
        <taxon>Intestinimonas</taxon>
    </lineage>
</organism>
<evidence type="ECO:0000313" key="2">
    <source>
        <dbReference type="EMBL" id="MCG4527981.1"/>
    </source>
</evidence>
<feature type="transmembrane region" description="Helical" evidence="1">
    <location>
        <begin position="466"/>
        <end position="483"/>
    </location>
</feature>
<sequence>MLKTLRISFALKNTYRVNGILHSLKQIPLLKRVLPDRLYQVRGLKIFANILSVLWEIVSIFLGKLLYFLTMVCGVGLLYERAPAGLGFLHILLFLTLIGSYMNTSLFNPTRDKYYAMILLRMNARSYTLSNYGYALLKVVVGFLPFTILFGMDRGVPLWLCLLIPFCIAGAKVAVAADSLRDYEMHGYVRNENNLQKIAWLLTALLLALAYVPPAVGFVLPLWASAALFLVWIPLGLLSLRRVVSFRYYREMNQELLAQIPGQMDKARAAVKTANEKNISADTSITSQKKGFEFLNDLFVKRHRKILWKSALRIAYVCLFLCCGAVLIMVIQPGAKADINKMVMTWLPYFAFIMYLINRGTGFTQALFMNCDHSLLTYSFYKRPGFVLRLFRIRLREIIKVNAVPALVIGCGLALILYVSGGTDNPLNYVVLVVTILAMSAFFSIHYLTVYYLLQPYTAGTEMKSGTYRIVMVLTYVVCYAMINVRMPILVFGAMCIAFCVAYSIVASILVYKFAPLTFRLRT</sequence>
<keyword evidence="1" id="KW-0812">Transmembrane</keyword>
<accession>A0ABS9MB12</accession>
<keyword evidence="3" id="KW-1185">Reference proteome</keyword>
<dbReference type="EMBL" id="JAKNJB010000024">
    <property type="protein sequence ID" value="MCG4527981.1"/>
    <property type="molecule type" value="Genomic_DNA"/>
</dbReference>
<reference evidence="2 3" key="1">
    <citation type="submission" date="2022-01" db="EMBL/GenBank/DDBJ databases">
        <title>Collection of gut derived symbiotic bacterial strains cultured from healthy donors.</title>
        <authorList>
            <person name="Lin H."/>
            <person name="Kohout C."/>
            <person name="Waligurski E."/>
            <person name="Pamer E.G."/>
        </authorList>
    </citation>
    <scope>NUCLEOTIDE SEQUENCE [LARGE SCALE GENOMIC DNA]</scope>
    <source>
        <strain evidence="2 3">DFI.3.7</strain>
    </source>
</reference>